<protein>
    <recommendedName>
        <fullName evidence="5">Lipoprotein</fullName>
    </recommendedName>
</protein>
<keyword evidence="2" id="KW-0732">Signal</keyword>
<dbReference type="Proteomes" id="UP001518990">
    <property type="component" value="Unassembled WGS sequence"/>
</dbReference>
<keyword evidence="4" id="KW-1185">Reference proteome</keyword>
<organism evidence="3 4">
    <name type="scientific">Roseomonas marmotae</name>
    <dbReference type="NCBI Taxonomy" id="2768161"/>
    <lineage>
        <taxon>Bacteria</taxon>
        <taxon>Pseudomonadati</taxon>
        <taxon>Pseudomonadota</taxon>
        <taxon>Alphaproteobacteria</taxon>
        <taxon>Acetobacterales</taxon>
        <taxon>Roseomonadaceae</taxon>
        <taxon>Roseomonas</taxon>
    </lineage>
</organism>
<proteinExistence type="predicted"/>
<evidence type="ECO:0000256" key="2">
    <source>
        <dbReference type="SAM" id="SignalP"/>
    </source>
</evidence>
<evidence type="ECO:0000256" key="1">
    <source>
        <dbReference type="SAM" id="MobiDB-lite"/>
    </source>
</evidence>
<evidence type="ECO:0000313" key="3">
    <source>
        <dbReference type="EMBL" id="MBO1077030.1"/>
    </source>
</evidence>
<dbReference type="PROSITE" id="PS51257">
    <property type="entry name" value="PROKAR_LIPOPROTEIN"/>
    <property type="match status" value="1"/>
</dbReference>
<evidence type="ECO:0000313" key="4">
    <source>
        <dbReference type="Proteomes" id="UP001518990"/>
    </source>
</evidence>
<feature type="signal peptide" evidence="2">
    <location>
        <begin position="1"/>
        <end position="23"/>
    </location>
</feature>
<feature type="chain" id="PRO_5045756499" description="Lipoprotein" evidence="2">
    <location>
        <begin position="24"/>
        <end position="113"/>
    </location>
</feature>
<name>A0ABS3KJ80_9PROT</name>
<evidence type="ECO:0008006" key="5">
    <source>
        <dbReference type="Google" id="ProtNLM"/>
    </source>
</evidence>
<dbReference type="RefSeq" id="WP_207450762.1">
    <property type="nucleotide sequence ID" value="NZ_CP061091.1"/>
</dbReference>
<dbReference type="EMBL" id="JACTNF010000038">
    <property type="protein sequence ID" value="MBO1077030.1"/>
    <property type="molecule type" value="Genomic_DNA"/>
</dbReference>
<reference evidence="3 4" key="1">
    <citation type="submission" date="2020-09" db="EMBL/GenBank/DDBJ databases">
        <title>Roseomonas.</title>
        <authorList>
            <person name="Zhu W."/>
        </authorList>
    </citation>
    <scope>NUCLEOTIDE SEQUENCE [LARGE SCALE GENOMIC DNA]</scope>
    <source>
        <strain evidence="3 4">1311</strain>
    </source>
</reference>
<gene>
    <name evidence="3" type="ORF">IAI60_20695</name>
</gene>
<sequence>MKALSLSLLLLLGACAAAPPRSAEQRQQDLATAACRQDAERIMRYRERGQQMRLDEADARLGAGAFTDSVSGRLSTDRLSAQYEQERMVERCLRGAEGAAPVPASGPRGGRGS</sequence>
<accession>A0ABS3KJ80</accession>
<comment type="caution">
    <text evidence="3">The sequence shown here is derived from an EMBL/GenBank/DDBJ whole genome shotgun (WGS) entry which is preliminary data.</text>
</comment>
<feature type="region of interest" description="Disordered" evidence="1">
    <location>
        <begin position="94"/>
        <end position="113"/>
    </location>
</feature>